<comment type="similarity">
    <text evidence="2 10">Belongs to the binding-protein-dependent transport system permease family. CysTW subfamily.</text>
</comment>
<gene>
    <name evidence="12" type="primary">pstC</name>
    <name evidence="12" type="ORF">ENS19_04595</name>
</gene>
<dbReference type="Gene3D" id="1.10.3720.10">
    <property type="entry name" value="MetI-like"/>
    <property type="match status" value="1"/>
</dbReference>
<dbReference type="NCBIfam" id="TIGR02138">
    <property type="entry name" value="phosphate_pstC"/>
    <property type="match status" value="1"/>
</dbReference>
<evidence type="ECO:0000259" key="11">
    <source>
        <dbReference type="PROSITE" id="PS50928"/>
    </source>
</evidence>
<evidence type="ECO:0000256" key="9">
    <source>
        <dbReference type="RuleBase" id="RU363032"/>
    </source>
</evidence>
<protein>
    <recommendedName>
        <fullName evidence="10">Phosphate transport system permease protein</fullName>
    </recommendedName>
</protein>
<dbReference type="SUPFAM" id="SSF161098">
    <property type="entry name" value="MetI-like"/>
    <property type="match status" value="1"/>
</dbReference>
<keyword evidence="7 9" id="KW-1133">Transmembrane helix</keyword>
<dbReference type="PANTHER" id="PTHR30425:SF1">
    <property type="entry name" value="PHOSPHATE TRANSPORT SYSTEM PERMEASE PROTEIN PSTC"/>
    <property type="match status" value="1"/>
</dbReference>
<dbReference type="GO" id="GO:0005886">
    <property type="term" value="C:plasma membrane"/>
    <property type="evidence" value="ECO:0007669"/>
    <property type="project" value="UniProtKB-SubCell"/>
</dbReference>
<comment type="subcellular location">
    <subcellularLocation>
        <location evidence="1 9">Cell membrane</location>
        <topology evidence="1 9">Multi-pass membrane protein</topology>
    </subcellularLocation>
</comment>
<feature type="transmembrane region" description="Helical" evidence="9">
    <location>
        <begin position="15"/>
        <end position="39"/>
    </location>
</feature>
<keyword evidence="6 9" id="KW-0812">Transmembrane</keyword>
<dbReference type="PROSITE" id="PS50928">
    <property type="entry name" value="ABC_TM1"/>
    <property type="match status" value="1"/>
</dbReference>
<feature type="domain" description="ABC transmembrane type-1" evidence="11">
    <location>
        <begin position="72"/>
        <end position="300"/>
    </location>
</feature>
<evidence type="ECO:0000256" key="3">
    <source>
        <dbReference type="ARBA" id="ARBA00022448"/>
    </source>
</evidence>
<dbReference type="CDD" id="cd06261">
    <property type="entry name" value="TM_PBP2"/>
    <property type="match status" value="1"/>
</dbReference>
<proteinExistence type="inferred from homology"/>
<evidence type="ECO:0000256" key="4">
    <source>
        <dbReference type="ARBA" id="ARBA00022475"/>
    </source>
</evidence>
<evidence type="ECO:0000256" key="10">
    <source>
        <dbReference type="RuleBase" id="RU363054"/>
    </source>
</evidence>
<feature type="transmembrane region" description="Helical" evidence="9">
    <location>
        <begin position="79"/>
        <end position="97"/>
    </location>
</feature>
<evidence type="ECO:0000313" key="12">
    <source>
        <dbReference type="EMBL" id="HFK20544.1"/>
    </source>
</evidence>
<dbReference type="InterPro" id="IPR000515">
    <property type="entry name" value="MetI-like"/>
</dbReference>
<evidence type="ECO:0000256" key="6">
    <source>
        <dbReference type="ARBA" id="ARBA00022692"/>
    </source>
</evidence>
<dbReference type="InterPro" id="IPR051124">
    <property type="entry name" value="Phosphate_Transport_Permease"/>
</dbReference>
<name>A0A7C3ES85_9CREN</name>
<keyword evidence="4 10" id="KW-1003">Cell membrane</keyword>
<keyword evidence="3 9" id="KW-0813">Transport</keyword>
<evidence type="ECO:0000256" key="5">
    <source>
        <dbReference type="ARBA" id="ARBA00022592"/>
    </source>
</evidence>
<dbReference type="PANTHER" id="PTHR30425">
    <property type="entry name" value="PHOSPHATE TRANSPORT SYSTEM PERMEASE PROTEIN PST"/>
    <property type="match status" value="1"/>
</dbReference>
<evidence type="ECO:0000256" key="1">
    <source>
        <dbReference type="ARBA" id="ARBA00004651"/>
    </source>
</evidence>
<keyword evidence="5 10" id="KW-0592">Phosphate transport</keyword>
<dbReference type="InterPro" id="IPR011864">
    <property type="entry name" value="Phosphate_PstC"/>
</dbReference>
<accession>A0A7C3ES85</accession>
<feature type="transmembrane region" description="Helical" evidence="9">
    <location>
        <begin position="144"/>
        <end position="161"/>
    </location>
</feature>
<comment type="function">
    <text evidence="10">Part of the binding-protein-dependent transport system for phosphate; probably responsible for the translocation of the substrate across the membrane.</text>
</comment>
<evidence type="ECO:0000256" key="2">
    <source>
        <dbReference type="ARBA" id="ARBA00007069"/>
    </source>
</evidence>
<evidence type="ECO:0000256" key="7">
    <source>
        <dbReference type="ARBA" id="ARBA00022989"/>
    </source>
</evidence>
<comment type="caution">
    <text evidence="12">The sequence shown here is derived from an EMBL/GenBank/DDBJ whole genome shotgun (WGS) entry which is preliminary data.</text>
</comment>
<sequence>MSNKTPFFNDVKDNLFKYLVIGCSLLVVVLFSLIFILLVQRSLPALSENGINTLIGSVWDVNNLVFGALPAIMGTLVSALLATAIAVPISLGIAIFFTEYAPDRARFALSVFIDLLAAIPSVIYGIWGLWIISPLIKNYVQQPIVDYIGFIPLFAGPAYGLSIFLASIILTIMVIPIISSITIELLSSTPSPLKEGMVSLGATRWETVRNVGIPFAKLGIFSGVILGLGRALGETMAVTMVIGNSYLWPFSTVSIFAPATTITSKIAGELYEASNPVHVGSLIELALILLIITLIVNFASRAILRRISRRQFR</sequence>
<feature type="transmembrane region" description="Helical" evidence="9">
    <location>
        <begin position="241"/>
        <end position="262"/>
    </location>
</feature>
<dbReference type="GO" id="GO:0006817">
    <property type="term" value="P:phosphate ion transport"/>
    <property type="evidence" value="ECO:0007669"/>
    <property type="project" value="UniProtKB-KW"/>
</dbReference>
<feature type="transmembrane region" description="Helical" evidence="9">
    <location>
        <begin position="109"/>
        <end position="132"/>
    </location>
</feature>
<feature type="transmembrane region" description="Helical" evidence="9">
    <location>
        <begin position="51"/>
        <end position="73"/>
    </location>
</feature>
<reference evidence="12" key="1">
    <citation type="journal article" date="2020" name="mSystems">
        <title>Genome- and Community-Level Interaction Insights into Carbon Utilization and Element Cycling Functions of Hydrothermarchaeota in Hydrothermal Sediment.</title>
        <authorList>
            <person name="Zhou Z."/>
            <person name="Liu Y."/>
            <person name="Xu W."/>
            <person name="Pan J."/>
            <person name="Luo Z.H."/>
            <person name="Li M."/>
        </authorList>
    </citation>
    <scope>NUCLEOTIDE SEQUENCE [LARGE SCALE GENOMIC DNA]</scope>
    <source>
        <strain evidence="12">SpSt-468</strain>
    </source>
</reference>
<evidence type="ECO:0000256" key="8">
    <source>
        <dbReference type="ARBA" id="ARBA00023136"/>
    </source>
</evidence>
<dbReference type="EMBL" id="DSTX01000007">
    <property type="protein sequence ID" value="HFK20544.1"/>
    <property type="molecule type" value="Genomic_DNA"/>
</dbReference>
<dbReference type="InterPro" id="IPR035906">
    <property type="entry name" value="MetI-like_sf"/>
</dbReference>
<dbReference type="Pfam" id="PF00528">
    <property type="entry name" value="BPD_transp_1"/>
    <property type="match status" value="1"/>
</dbReference>
<dbReference type="GO" id="GO:0005315">
    <property type="term" value="F:phosphate transmembrane transporter activity"/>
    <property type="evidence" value="ECO:0007669"/>
    <property type="project" value="InterPro"/>
</dbReference>
<keyword evidence="8 9" id="KW-0472">Membrane</keyword>
<dbReference type="AlphaFoldDB" id="A0A7C3ES85"/>
<feature type="transmembrane region" description="Helical" evidence="9">
    <location>
        <begin position="282"/>
        <end position="304"/>
    </location>
</feature>
<organism evidence="12">
    <name type="scientific">Candidatus Methanomethylicus mesodigestus</name>
    <dbReference type="NCBI Taxonomy" id="1867258"/>
    <lineage>
        <taxon>Archaea</taxon>
        <taxon>Thermoproteota</taxon>
        <taxon>Methanosuratincolia</taxon>
        <taxon>Candidatus Methanomethylicales</taxon>
        <taxon>Candidatus Methanomethylicaceae</taxon>
        <taxon>Candidatus Methanomethylicus</taxon>
    </lineage>
</organism>